<protein>
    <submittedName>
        <fullName evidence="1">Uncharacterized protein</fullName>
    </submittedName>
</protein>
<dbReference type="EMBL" id="MHVR01000023">
    <property type="protein sequence ID" value="OHA95527.1"/>
    <property type="molecule type" value="Genomic_DNA"/>
</dbReference>
<accession>A0A1G2TE14</accession>
<organism evidence="1 2">
    <name type="scientific">Candidatus Zambryskibacteria bacterium RIFCSPHIGHO2_02_FULL_43_14</name>
    <dbReference type="NCBI Taxonomy" id="1802748"/>
    <lineage>
        <taxon>Bacteria</taxon>
        <taxon>Candidatus Zambryskiibacteriota</taxon>
    </lineage>
</organism>
<dbReference type="AlphaFoldDB" id="A0A1G2TE14"/>
<sequence length="260" mass="29633">MDYPFSHPLFERRLHVNDNFRGHLEECLKHLTVRLLEAYPKGSKSAAKARQPMAEFCGVQIHAITGWLYRSDHLPRGEKYIKLLCFLEINGYKVIEFERLSQKCRNFARLIGFGLITSQQAAEMLGYSGVSPTSTLFEMLRGNERASSKVEEKLWDMWKVRKDKLDETIEKVTEKYRLNFSKVSNQSLMSMSENLVATNNNGCPRDGVVDIMQGLLRLLDSGVLQDLSDTDWTALRGSSSMILRLSSHLSTLSARLVRPG</sequence>
<reference evidence="1 2" key="1">
    <citation type="journal article" date="2016" name="Nat. Commun.">
        <title>Thousands of microbial genomes shed light on interconnected biogeochemical processes in an aquifer system.</title>
        <authorList>
            <person name="Anantharaman K."/>
            <person name="Brown C.T."/>
            <person name="Hug L.A."/>
            <person name="Sharon I."/>
            <person name="Castelle C.J."/>
            <person name="Probst A.J."/>
            <person name="Thomas B.C."/>
            <person name="Singh A."/>
            <person name="Wilkins M.J."/>
            <person name="Karaoz U."/>
            <person name="Brodie E.L."/>
            <person name="Williams K.H."/>
            <person name="Hubbard S.S."/>
            <person name="Banfield J.F."/>
        </authorList>
    </citation>
    <scope>NUCLEOTIDE SEQUENCE [LARGE SCALE GENOMIC DNA]</scope>
</reference>
<evidence type="ECO:0000313" key="2">
    <source>
        <dbReference type="Proteomes" id="UP000178175"/>
    </source>
</evidence>
<proteinExistence type="predicted"/>
<comment type="caution">
    <text evidence="1">The sequence shown here is derived from an EMBL/GenBank/DDBJ whole genome shotgun (WGS) entry which is preliminary data.</text>
</comment>
<evidence type="ECO:0000313" key="1">
    <source>
        <dbReference type="EMBL" id="OHA95527.1"/>
    </source>
</evidence>
<dbReference type="Proteomes" id="UP000178175">
    <property type="component" value="Unassembled WGS sequence"/>
</dbReference>
<name>A0A1G2TE14_9BACT</name>
<gene>
    <name evidence="1" type="ORF">A3C70_00665</name>
</gene>